<feature type="domain" description="F-box" evidence="1">
    <location>
        <begin position="13"/>
        <end position="46"/>
    </location>
</feature>
<dbReference type="OrthoDB" id="2745598at2759"/>
<keyword evidence="3" id="KW-1185">Reference proteome</keyword>
<dbReference type="AlphaFoldDB" id="S8EPR2"/>
<dbReference type="InterPro" id="IPR032675">
    <property type="entry name" value="LRR_dom_sf"/>
</dbReference>
<dbReference type="eggNOG" id="ENOG502RD7D">
    <property type="taxonomic scope" value="Eukaryota"/>
</dbReference>
<organism evidence="2 3">
    <name type="scientific">Fomitopsis schrenkii</name>
    <name type="common">Brown rot fungus</name>
    <dbReference type="NCBI Taxonomy" id="2126942"/>
    <lineage>
        <taxon>Eukaryota</taxon>
        <taxon>Fungi</taxon>
        <taxon>Dikarya</taxon>
        <taxon>Basidiomycota</taxon>
        <taxon>Agaricomycotina</taxon>
        <taxon>Agaricomycetes</taxon>
        <taxon>Polyporales</taxon>
        <taxon>Fomitopsis</taxon>
    </lineage>
</organism>
<dbReference type="Gene3D" id="3.80.10.10">
    <property type="entry name" value="Ribonuclease Inhibitor"/>
    <property type="match status" value="1"/>
</dbReference>
<dbReference type="SUPFAM" id="SSF81383">
    <property type="entry name" value="F-box domain"/>
    <property type="match status" value="1"/>
</dbReference>
<reference evidence="2 3" key="1">
    <citation type="journal article" date="2012" name="Science">
        <title>The Paleozoic origin of enzymatic lignin decomposition reconstructed from 31 fungal genomes.</title>
        <authorList>
            <person name="Floudas D."/>
            <person name="Binder M."/>
            <person name="Riley R."/>
            <person name="Barry K."/>
            <person name="Blanchette R.A."/>
            <person name="Henrissat B."/>
            <person name="Martinez A.T."/>
            <person name="Otillar R."/>
            <person name="Spatafora J.W."/>
            <person name="Yadav J.S."/>
            <person name="Aerts A."/>
            <person name="Benoit I."/>
            <person name="Boyd A."/>
            <person name="Carlson A."/>
            <person name="Copeland A."/>
            <person name="Coutinho P.M."/>
            <person name="de Vries R.P."/>
            <person name="Ferreira P."/>
            <person name="Findley K."/>
            <person name="Foster B."/>
            <person name="Gaskell J."/>
            <person name="Glotzer D."/>
            <person name="Gorecki P."/>
            <person name="Heitman J."/>
            <person name="Hesse C."/>
            <person name="Hori C."/>
            <person name="Igarashi K."/>
            <person name="Jurgens J.A."/>
            <person name="Kallen N."/>
            <person name="Kersten P."/>
            <person name="Kohler A."/>
            <person name="Kuees U."/>
            <person name="Kumar T.K.A."/>
            <person name="Kuo A."/>
            <person name="LaButti K."/>
            <person name="Larrondo L.F."/>
            <person name="Lindquist E."/>
            <person name="Ling A."/>
            <person name="Lombard V."/>
            <person name="Lucas S."/>
            <person name="Lundell T."/>
            <person name="Martin R."/>
            <person name="McLaughlin D.J."/>
            <person name="Morgenstern I."/>
            <person name="Morin E."/>
            <person name="Murat C."/>
            <person name="Nagy L.G."/>
            <person name="Nolan M."/>
            <person name="Ohm R.A."/>
            <person name="Patyshakuliyeva A."/>
            <person name="Rokas A."/>
            <person name="Ruiz-Duenas F.J."/>
            <person name="Sabat G."/>
            <person name="Salamov A."/>
            <person name="Samejima M."/>
            <person name="Schmutz J."/>
            <person name="Slot J.C."/>
            <person name="St John F."/>
            <person name="Stenlid J."/>
            <person name="Sun H."/>
            <person name="Sun S."/>
            <person name="Syed K."/>
            <person name="Tsang A."/>
            <person name="Wiebenga A."/>
            <person name="Young D."/>
            <person name="Pisabarro A."/>
            <person name="Eastwood D.C."/>
            <person name="Martin F."/>
            <person name="Cullen D."/>
            <person name="Grigoriev I.V."/>
            <person name="Hibbett D.S."/>
        </authorList>
    </citation>
    <scope>NUCLEOTIDE SEQUENCE</scope>
    <source>
        <strain evidence="3">FP-58527</strain>
    </source>
</reference>
<name>S8EPR2_FOMSC</name>
<evidence type="ECO:0000259" key="1">
    <source>
        <dbReference type="Pfam" id="PF12937"/>
    </source>
</evidence>
<dbReference type="HOGENOM" id="CLU_806618_0_0_1"/>
<dbReference type="EMBL" id="KE504125">
    <property type="protein sequence ID" value="EPT05029.1"/>
    <property type="molecule type" value="Genomic_DNA"/>
</dbReference>
<evidence type="ECO:0000313" key="3">
    <source>
        <dbReference type="Proteomes" id="UP000015241"/>
    </source>
</evidence>
<dbReference type="Pfam" id="PF12937">
    <property type="entry name" value="F-box-like"/>
    <property type="match status" value="1"/>
</dbReference>
<dbReference type="InParanoid" id="S8EPR2"/>
<proteinExistence type="predicted"/>
<protein>
    <recommendedName>
        <fullName evidence="1">F-box domain-containing protein</fullName>
    </recommendedName>
</protein>
<dbReference type="Proteomes" id="UP000015241">
    <property type="component" value="Unassembled WGS sequence"/>
</dbReference>
<accession>S8EPR2</accession>
<sequence>MAAPPPLAAIPPLPDDILFNIFSRLDNRRYLVSAMLVRRAWYHIAERLQYADIILRFPLFEEAGDRRATRCLRTLTNSNTAANSVRHLTVSGTLARQTVALLLDALRRTTRLISLELQMGNHTDEDGFLALWKAACESTQFLPQLSAINTDYAAAAISVARGRPLSVLGLPTLMESTVSRAVIDSLGNSSAPVTQLRLYIEVDNMPAALNILQSICRSFTSLHIISLQLRLPQPADVTWETFGTLLEDTAPFLSRLHSLRVLSLVLIPDPVDVDSRYEARTRELARRVVDHFPQLHRVELRWHGWFVSADRWTPVSQRSLLRQLDVWLYAEARHRLGFSRDAVS</sequence>
<gene>
    <name evidence="2" type="ORF">FOMPIDRAFT_1057776</name>
</gene>
<evidence type="ECO:0000313" key="2">
    <source>
        <dbReference type="EMBL" id="EPT05029.1"/>
    </source>
</evidence>
<dbReference type="InterPro" id="IPR036047">
    <property type="entry name" value="F-box-like_dom_sf"/>
</dbReference>
<dbReference type="InterPro" id="IPR001810">
    <property type="entry name" value="F-box_dom"/>
</dbReference>